<proteinExistence type="predicted"/>
<evidence type="ECO:0000313" key="3">
    <source>
        <dbReference type="Proteomes" id="UP000275652"/>
    </source>
</evidence>
<keyword evidence="1" id="KW-0472">Membrane</keyword>
<sequence length="109" mass="12413">QLFSVESVCDQLYWMLILTGVGCGMMIFVRTNSMDRFFCGYQFSAFGKVLVQVPFQLPPRDTILDLDRENHSVVTMLTPTSQGSDRGLILWNAETDGKDHENQAQRDFS</sequence>
<comment type="caution">
    <text evidence="2">The sequence shown here is derived from an EMBL/GenBank/DDBJ whole genome shotgun (WGS) entry which is preliminary data.</text>
</comment>
<accession>A0A9X8EBB1</accession>
<dbReference type="AlphaFoldDB" id="A0A9X8EBB1"/>
<dbReference type="EMBL" id="QUTI01014334">
    <property type="protein sequence ID" value="RLO12133.1"/>
    <property type="molecule type" value="Genomic_DNA"/>
</dbReference>
<evidence type="ECO:0000313" key="2">
    <source>
        <dbReference type="EMBL" id="RLO12133.1"/>
    </source>
</evidence>
<protein>
    <submittedName>
        <fullName evidence="2">Uncharacterized protein</fullName>
    </submittedName>
</protein>
<feature type="non-terminal residue" evidence="2">
    <location>
        <position position="1"/>
    </location>
</feature>
<reference evidence="2 3" key="1">
    <citation type="journal article" date="2018" name="J. Invertebr. Pathol.">
        <title>New genotyping method for the causative agent of crayfish plague (Aphanomyces astaci) based on whole genome data.</title>
        <authorList>
            <person name="Minardi D."/>
            <person name="Studholme D.J."/>
            <person name="van der Giezen M."/>
            <person name="Pretto T."/>
            <person name="Oidtmann B."/>
        </authorList>
    </citation>
    <scope>NUCLEOTIDE SEQUENCE [LARGE SCALE GENOMIC DNA]</scope>
    <source>
        <strain evidence="2 3">KB13</strain>
    </source>
</reference>
<keyword evidence="1" id="KW-0812">Transmembrane</keyword>
<dbReference type="Proteomes" id="UP000275652">
    <property type="component" value="Unassembled WGS sequence"/>
</dbReference>
<organism evidence="2 3">
    <name type="scientific">Aphanomyces astaci</name>
    <name type="common">Crayfish plague agent</name>
    <dbReference type="NCBI Taxonomy" id="112090"/>
    <lineage>
        <taxon>Eukaryota</taxon>
        <taxon>Sar</taxon>
        <taxon>Stramenopiles</taxon>
        <taxon>Oomycota</taxon>
        <taxon>Saprolegniomycetes</taxon>
        <taxon>Saprolegniales</taxon>
        <taxon>Verrucalvaceae</taxon>
        <taxon>Aphanomyces</taxon>
    </lineage>
</organism>
<feature type="transmembrane region" description="Helical" evidence="1">
    <location>
        <begin position="12"/>
        <end position="29"/>
    </location>
</feature>
<gene>
    <name evidence="2" type="ORF">DYB28_002986</name>
</gene>
<name>A0A9X8EBB1_APHAT</name>
<evidence type="ECO:0000256" key="1">
    <source>
        <dbReference type="SAM" id="Phobius"/>
    </source>
</evidence>
<keyword evidence="1" id="KW-1133">Transmembrane helix</keyword>